<name>A0A498C6C1_9MICO</name>
<dbReference type="Pfam" id="PF12823">
    <property type="entry name" value="DUF3817"/>
    <property type="match status" value="1"/>
</dbReference>
<dbReference type="GO" id="GO:0005886">
    <property type="term" value="C:plasma membrane"/>
    <property type="evidence" value="ECO:0007669"/>
    <property type="project" value="UniProtKB-SubCell"/>
</dbReference>
<keyword evidence="5 6" id="KW-0472">Membrane</keyword>
<reference evidence="8 9" key="1">
    <citation type="journal article" date="2015" name="Stand. Genomic Sci.">
        <title>Genomic Encyclopedia of Bacterial and Archaeal Type Strains, Phase III: the genomes of soil and plant-associated and newly described type strains.</title>
        <authorList>
            <person name="Whitman W.B."/>
            <person name="Woyke T."/>
            <person name="Klenk H.P."/>
            <person name="Zhou Y."/>
            <person name="Lilburn T.G."/>
            <person name="Beck B.J."/>
            <person name="De Vos P."/>
            <person name="Vandamme P."/>
            <person name="Eisen J.A."/>
            <person name="Garrity G."/>
            <person name="Hugenholtz P."/>
            <person name="Kyrpides N.C."/>
        </authorList>
    </citation>
    <scope>NUCLEOTIDE SEQUENCE [LARGE SCALE GENOMIC DNA]</scope>
    <source>
        <strain evidence="8 9">S2T63</strain>
    </source>
</reference>
<feature type="transmembrane region" description="Helical" evidence="6">
    <location>
        <begin position="16"/>
        <end position="35"/>
    </location>
</feature>
<keyword evidence="3 6" id="KW-0812">Transmembrane</keyword>
<evidence type="ECO:0000313" key="9">
    <source>
        <dbReference type="Proteomes" id="UP000273158"/>
    </source>
</evidence>
<evidence type="ECO:0000256" key="6">
    <source>
        <dbReference type="SAM" id="Phobius"/>
    </source>
</evidence>
<dbReference type="EMBL" id="RCDB01000003">
    <property type="protein sequence ID" value="RLK47901.1"/>
    <property type="molecule type" value="Genomic_DNA"/>
</dbReference>
<feature type="transmembrane region" description="Helical" evidence="6">
    <location>
        <begin position="104"/>
        <end position="123"/>
    </location>
</feature>
<keyword evidence="4 6" id="KW-1133">Transmembrane helix</keyword>
<evidence type="ECO:0000256" key="2">
    <source>
        <dbReference type="ARBA" id="ARBA00022475"/>
    </source>
</evidence>
<protein>
    <submittedName>
        <fullName evidence="8">Integral membrane protein</fullName>
    </submittedName>
</protein>
<organism evidence="8 9">
    <name type="scientific">Microbacterium telephonicum</name>
    <dbReference type="NCBI Taxonomy" id="1714841"/>
    <lineage>
        <taxon>Bacteria</taxon>
        <taxon>Bacillati</taxon>
        <taxon>Actinomycetota</taxon>
        <taxon>Actinomycetes</taxon>
        <taxon>Micrococcales</taxon>
        <taxon>Microbacteriaceae</taxon>
        <taxon>Microbacterium</taxon>
    </lineage>
</organism>
<evidence type="ECO:0000256" key="3">
    <source>
        <dbReference type="ARBA" id="ARBA00022692"/>
    </source>
</evidence>
<dbReference type="Proteomes" id="UP000273158">
    <property type="component" value="Unassembled WGS sequence"/>
</dbReference>
<dbReference type="PANTHER" id="PTHR40077:SF2">
    <property type="entry name" value="MEMBRANE PROTEIN"/>
    <property type="match status" value="1"/>
</dbReference>
<dbReference type="PANTHER" id="PTHR40077">
    <property type="entry name" value="MEMBRANE PROTEIN-RELATED"/>
    <property type="match status" value="1"/>
</dbReference>
<dbReference type="AlphaFoldDB" id="A0A498C6C1"/>
<accession>A0A498C6C1</accession>
<evidence type="ECO:0000256" key="4">
    <source>
        <dbReference type="ARBA" id="ARBA00022989"/>
    </source>
</evidence>
<keyword evidence="2" id="KW-1003">Cell membrane</keyword>
<dbReference type="InterPro" id="IPR023845">
    <property type="entry name" value="DUF3817_TM"/>
</dbReference>
<proteinExistence type="predicted"/>
<sequence>MPQPKLASFPAIRGALRFYQIASVITGVMLLLLCAEMIIKYAFHYELFLGGSGGFLWFAQVDAFGESTGDGANLSLGILIAHGWFYVVYLFACFRVWSLMRWNFVRFIMLALGGIVPLLSFFMEARVGREVKAYLAQREADELHSRAEHSSLTHEIPTENKR</sequence>
<gene>
    <name evidence="8" type="ORF">C7474_2500</name>
</gene>
<feature type="transmembrane region" description="Helical" evidence="6">
    <location>
        <begin position="42"/>
        <end position="60"/>
    </location>
</feature>
<evidence type="ECO:0000256" key="5">
    <source>
        <dbReference type="ARBA" id="ARBA00023136"/>
    </source>
</evidence>
<comment type="caution">
    <text evidence="8">The sequence shown here is derived from an EMBL/GenBank/DDBJ whole genome shotgun (WGS) entry which is preliminary data.</text>
</comment>
<dbReference type="OrthoDB" id="9342687at2"/>
<evidence type="ECO:0000259" key="7">
    <source>
        <dbReference type="Pfam" id="PF12823"/>
    </source>
</evidence>
<keyword evidence="9" id="KW-1185">Reference proteome</keyword>
<evidence type="ECO:0000256" key="1">
    <source>
        <dbReference type="ARBA" id="ARBA00004651"/>
    </source>
</evidence>
<evidence type="ECO:0000313" key="8">
    <source>
        <dbReference type="EMBL" id="RLK47901.1"/>
    </source>
</evidence>
<dbReference type="NCBIfam" id="TIGR03954">
    <property type="entry name" value="integ_memb_HG"/>
    <property type="match status" value="1"/>
</dbReference>
<comment type="subcellular location">
    <subcellularLocation>
        <location evidence="1">Cell membrane</location>
        <topology evidence="1">Multi-pass membrane protein</topology>
    </subcellularLocation>
</comment>
<feature type="transmembrane region" description="Helical" evidence="6">
    <location>
        <begin position="72"/>
        <end position="92"/>
    </location>
</feature>
<dbReference type="RefSeq" id="WP_121060344.1">
    <property type="nucleotide sequence ID" value="NZ_RCDB01000003.1"/>
</dbReference>
<feature type="domain" description="DUF3817" evidence="7">
    <location>
        <begin position="16"/>
        <end position="128"/>
    </location>
</feature>